<feature type="region of interest" description="Disordered" evidence="1">
    <location>
        <begin position="1"/>
        <end position="48"/>
    </location>
</feature>
<proteinExistence type="predicted"/>
<accession>A0A830HHQ6</accession>
<gene>
    <name evidence="2" type="ORF">PPROV_000513300</name>
</gene>
<dbReference type="PANTHER" id="PTHR36451">
    <property type="entry name" value="PAPS-DEPENDENT SULFOTRANSFERASE STF3"/>
    <property type="match status" value="1"/>
</dbReference>
<evidence type="ECO:0000256" key="1">
    <source>
        <dbReference type="SAM" id="MobiDB-lite"/>
    </source>
</evidence>
<dbReference type="Pfam" id="PF13469">
    <property type="entry name" value="Sulfotransfer_3"/>
    <property type="match status" value="1"/>
</dbReference>
<reference evidence="2" key="1">
    <citation type="submission" date="2020-10" db="EMBL/GenBank/DDBJ databases">
        <title>Unveiling of a novel bifunctional photoreceptor, Dualchrome1, isolated from a cosmopolitan green alga.</title>
        <authorList>
            <person name="Suzuki S."/>
            <person name="Kawachi M."/>
        </authorList>
    </citation>
    <scope>NUCLEOTIDE SEQUENCE</scope>
    <source>
        <strain evidence="2">NIES 2893</strain>
    </source>
</reference>
<evidence type="ECO:0000313" key="3">
    <source>
        <dbReference type="Proteomes" id="UP000660262"/>
    </source>
</evidence>
<dbReference type="OrthoDB" id="429813at2759"/>
<comment type="caution">
    <text evidence="2">The sequence shown here is derived from an EMBL/GenBank/DDBJ whole genome shotgun (WGS) entry which is preliminary data.</text>
</comment>
<evidence type="ECO:0000313" key="2">
    <source>
        <dbReference type="EMBL" id="GHP06388.1"/>
    </source>
</evidence>
<dbReference type="AlphaFoldDB" id="A0A830HHQ6"/>
<sequence>MVDKNAGKRLKVHVPTEEEHYSKEAESGSGVSTTLDVSDDEDELGRKEAERLTQAEAGDVVPFVVSVVRLCGSIPDMANCWRLDWGDTPSSLMNHPLSGITLLGLLRFVKRHRKLIDWQQYWRRLVFITAMSMFNTCLSVVETVLYGGRIHCTYINPRVVFVLGQPRSGTTHIHNLLSQDKERFAVATTFDVGFPSSFLWTAGWLPFLLQGLLSETRPMDNMRLSWELPQEDELATNQLSGGVSPYAAISFLRREAWEGMIPWWTLRREDGCTAADRAEWQAAFLYFLKKLQYRSGPNKRLLLKSPVHTARIHVLNELFPRARFICVHRDPYVIFRSGLNMASKYYGYAALSTPSSEDVFEYVLRQGEVLVRAYIRDASRILGRSSWIDKFVTNSPGTDAVSRRLVEIAFTDLDEKPLEALTLIYGTLRLCEGDERCASVGSFPPVVERAVSRYLDQLGAFKKNALAELDADAAGVLKKRWRQLFSAFGYDTRRYRLEDLAPQRLVFL</sequence>
<organism evidence="2 3">
    <name type="scientific">Pycnococcus provasolii</name>
    <dbReference type="NCBI Taxonomy" id="41880"/>
    <lineage>
        <taxon>Eukaryota</taxon>
        <taxon>Viridiplantae</taxon>
        <taxon>Chlorophyta</taxon>
        <taxon>Pseudoscourfieldiophyceae</taxon>
        <taxon>Pseudoscourfieldiales</taxon>
        <taxon>Pycnococcaceae</taxon>
        <taxon>Pycnococcus</taxon>
    </lineage>
</organism>
<dbReference type="EMBL" id="BNJQ01000012">
    <property type="protein sequence ID" value="GHP06388.1"/>
    <property type="molecule type" value="Genomic_DNA"/>
</dbReference>
<dbReference type="SUPFAM" id="SSF52540">
    <property type="entry name" value="P-loop containing nucleoside triphosphate hydrolases"/>
    <property type="match status" value="1"/>
</dbReference>
<keyword evidence="3" id="KW-1185">Reference proteome</keyword>
<name>A0A830HHQ6_9CHLO</name>
<dbReference type="InterPro" id="IPR052736">
    <property type="entry name" value="Stf3_sulfotransferase"/>
</dbReference>
<feature type="compositionally biased region" description="Basic and acidic residues" evidence="1">
    <location>
        <begin position="14"/>
        <end position="26"/>
    </location>
</feature>
<dbReference type="InterPro" id="IPR027417">
    <property type="entry name" value="P-loop_NTPase"/>
</dbReference>
<dbReference type="PANTHER" id="PTHR36451:SF1">
    <property type="entry name" value="OMEGA-HYDROXY-BETA-DIHYDROMENAQUINONE-9 SULFOTRANSFERASE STF3"/>
    <property type="match status" value="1"/>
</dbReference>
<protein>
    <recommendedName>
        <fullName evidence="4">Sulfotransferase</fullName>
    </recommendedName>
</protein>
<evidence type="ECO:0008006" key="4">
    <source>
        <dbReference type="Google" id="ProtNLM"/>
    </source>
</evidence>
<dbReference type="Proteomes" id="UP000660262">
    <property type="component" value="Unassembled WGS sequence"/>
</dbReference>
<dbReference type="Gene3D" id="3.40.50.300">
    <property type="entry name" value="P-loop containing nucleotide triphosphate hydrolases"/>
    <property type="match status" value="1"/>
</dbReference>